<protein>
    <submittedName>
        <fullName evidence="7">Predicted protein</fullName>
    </submittedName>
</protein>
<dbReference type="InterPro" id="IPR013939">
    <property type="entry name" value="Regulatory_Dfp1/Him1"/>
</dbReference>
<dbReference type="GO" id="GO:1901987">
    <property type="term" value="P:regulation of cell cycle phase transition"/>
    <property type="evidence" value="ECO:0007669"/>
    <property type="project" value="TreeGrafter"/>
</dbReference>
<dbReference type="InParanoid" id="B0D0B2"/>
<feature type="region of interest" description="Disordered" evidence="5">
    <location>
        <begin position="1"/>
        <end position="57"/>
    </location>
</feature>
<evidence type="ECO:0000256" key="3">
    <source>
        <dbReference type="ARBA" id="ARBA00022833"/>
    </source>
</evidence>
<evidence type="ECO:0000256" key="4">
    <source>
        <dbReference type="PROSITE-ProRule" id="PRU00600"/>
    </source>
</evidence>
<evidence type="ECO:0000256" key="1">
    <source>
        <dbReference type="ARBA" id="ARBA00022723"/>
    </source>
</evidence>
<dbReference type="InterPro" id="IPR055116">
    <property type="entry name" value="DBF4_BRCT"/>
</dbReference>
<dbReference type="SUPFAM" id="SSF52113">
    <property type="entry name" value="BRCT domain"/>
    <property type="match status" value="1"/>
</dbReference>
<dbReference type="GO" id="GO:0003676">
    <property type="term" value="F:nucleic acid binding"/>
    <property type="evidence" value="ECO:0007669"/>
    <property type="project" value="InterPro"/>
</dbReference>
<dbReference type="InterPro" id="IPR006572">
    <property type="entry name" value="Znf_DBF"/>
</dbReference>
<name>B0D0B2_LACBS</name>
<dbReference type="GO" id="GO:0010571">
    <property type="term" value="P:positive regulation of nuclear cell cycle DNA replication"/>
    <property type="evidence" value="ECO:0007669"/>
    <property type="project" value="TreeGrafter"/>
</dbReference>
<evidence type="ECO:0000313" key="7">
    <source>
        <dbReference type="EMBL" id="EDR11423.1"/>
    </source>
</evidence>
<dbReference type="FunCoup" id="B0D0B2">
    <property type="interactions" value="97"/>
</dbReference>
<reference evidence="7 8" key="1">
    <citation type="journal article" date="2008" name="Nature">
        <title>The genome of Laccaria bicolor provides insights into mycorrhizal symbiosis.</title>
        <authorList>
            <person name="Martin F."/>
            <person name="Aerts A."/>
            <person name="Ahren D."/>
            <person name="Brun A."/>
            <person name="Danchin E.G.J."/>
            <person name="Duchaussoy F."/>
            <person name="Gibon J."/>
            <person name="Kohler A."/>
            <person name="Lindquist E."/>
            <person name="Pereda V."/>
            <person name="Salamov A."/>
            <person name="Shapiro H.J."/>
            <person name="Wuyts J."/>
            <person name="Blaudez D."/>
            <person name="Buee M."/>
            <person name="Brokstein P."/>
            <person name="Canbaeck B."/>
            <person name="Cohen D."/>
            <person name="Courty P.E."/>
            <person name="Coutinho P.M."/>
            <person name="Delaruelle C."/>
            <person name="Detter J.C."/>
            <person name="Deveau A."/>
            <person name="DiFazio S."/>
            <person name="Duplessis S."/>
            <person name="Fraissinet-Tachet L."/>
            <person name="Lucic E."/>
            <person name="Frey-Klett P."/>
            <person name="Fourrey C."/>
            <person name="Feussner I."/>
            <person name="Gay G."/>
            <person name="Grimwood J."/>
            <person name="Hoegger P.J."/>
            <person name="Jain P."/>
            <person name="Kilaru S."/>
            <person name="Labbe J."/>
            <person name="Lin Y.C."/>
            <person name="Legue V."/>
            <person name="Le Tacon F."/>
            <person name="Marmeisse R."/>
            <person name="Melayah D."/>
            <person name="Montanini B."/>
            <person name="Muratet M."/>
            <person name="Nehls U."/>
            <person name="Niculita-Hirzel H."/>
            <person name="Oudot-Le Secq M.P."/>
            <person name="Peter M."/>
            <person name="Quesneville H."/>
            <person name="Rajashekar B."/>
            <person name="Reich M."/>
            <person name="Rouhier N."/>
            <person name="Schmutz J."/>
            <person name="Yin T."/>
            <person name="Chalot M."/>
            <person name="Henrissat B."/>
            <person name="Kuees U."/>
            <person name="Lucas S."/>
            <person name="Van de Peer Y."/>
            <person name="Podila G.K."/>
            <person name="Polle A."/>
            <person name="Pukkila P.J."/>
            <person name="Richardson P.M."/>
            <person name="Rouze P."/>
            <person name="Sanders I.R."/>
            <person name="Stajich J.E."/>
            <person name="Tunlid A."/>
            <person name="Tuskan G."/>
            <person name="Grigoriev I.V."/>
        </authorList>
    </citation>
    <scope>NUCLEOTIDE SEQUENCE [LARGE SCALE GENOMIC DNA]</scope>
    <source>
        <strain evidence="8">S238N-H82 / ATCC MYA-4686</strain>
    </source>
</reference>
<dbReference type="InterPro" id="IPR038545">
    <property type="entry name" value="Znf_DBF_sf"/>
</dbReference>
<keyword evidence="2 4" id="KW-0863">Zinc-finger</keyword>
<dbReference type="STRING" id="486041.B0D0B2"/>
<dbReference type="SMART" id="SM00586">
    <property type="entry name" value="ZnF_DBF"/>
    <property type="match status" value="1"/>
</dbReference>
<evidence type="ECO:0000313" key="8">
    <source>
        <dbReference type="Proteomes" id="UP000001194"/>
    </source>
</evidence>
<dbReference type="GeneID" id="6073076"/>
<evidence type="ECO:0000256" key="2">
    <source>
        <dbReference type="ARBA" id="ARBA00022771"/>
    </source>
</evidence>
<organism evidence="8">
    <name type="scientific">Laccaria bicolor (strain S238N-H82 / ATCC MYA-4686)</name>
    <name type="common">Bicoloured deceiver</name>
    <name type="synonym">Laccaria laccata var. bicolor</name>
    <dbReference type="NCBI Taxonomy" id="486041"/>
    <lineage>
        <taxon>Eukaryota</taxon>
        <taxon>Fungi</taxon>
        <taxon>Dikarya</taxon>
        <taxon>Basidiomycota</taxon>
        <taxon>Agaricomycotina</taxon>
        <taxon>Agaricomycetes</taxon>
        <taxon>Agaricomycetidae</taxon>
        <taxon>Agaricales</taxon>
        <taxon>Agaricineae</taxon>
        <taxon>Hydnangiaceae</taxon>
        <taxon>Laccaria</taxon>
    </lineage>
</organism>
<evidence type="ECO:0000259" key="6">
    <source>
        <dbReference type="PROSITE" id="PS51265"/>
    </source>
</evidence>
<gene>
    <name evidence="7" type="ORF">LACBIDRAFT_313578</name>
</gene>
<dbReference type="KEGG" id="lbc:LACBIDRAFT_313578"/>
<keyword evidence="3" id="KW-0862">Zinc</keyword>
<sequence length="575" mass="65079">MASLSRKPLAPRSLPQKRPRSPDHHDPLPTTKRVRPAPRPTHDPAKDRKNPDKEKVKAQLKAEFKDKYCRAFPSWIFYFDSENTQAHPFEARIHQLGATIEDFFSKQVTHVITDRPIPSSVEKEKENLSKSSKTFLKSPIRLKGRCVKLLLLFLSKPPHNLQRVGEETKSAPGFDLVAKAISFGLKVWSPTKLESVLARCIDQPPVNKSILPCQQTAAPHPQRALTRLLQSEKIHGSTERDPTQKRHDYRYFSRATHFVLVEDLRQELATLIAHEYPPPKRDAGLKTPWPTLHCHPHSRGPFIVFDEKEKKRWEKMQQIGKGVKIGHTDRGKRNDCDARIETMKNTVHAKDSVKPGADLRRSVSLNNLRRQMSHKDPVVEDVGGFGDNVDHVNASGFLASGYMAASGNSVGLTSTTGTTSTSGYFLRNGPLPSALVGQIKKEVVTSRKFPSANKLQPASLMGPPKTVPHRQPVLKKSKSTNTLKLPKREEGSKPGYCESCRQKFDDFKAHVSGRKHRTFAMEAANFAQLDCVLARVQRRTRREVEEEQRKRVLTRRSRCAEGHRHIIGINWHLSK</sequence>
<dbReference type="HOGENOM" id="CLU_017715_1_0_1"/>
<evidence type="ECO:0000256" key="5">
    <source>
        <dbReference type="SAM" id="MobiDB-lite"/>
    </source>
</evidence>
<dbReference type="InterPro" id="IPR036420">
    <property type="entry name" value="BRCT_dom_sf"/>
</dbReference>
<dbReference type="Pfam" id="PF07535">
    <property type="entry name" value="zf-DBF"/>
    <property type="match status" value="1"/>
</dbReference>
<dbReference type="GO" id="GO:0031431">
    <property type="term" value="C:Dbf4-dependent protein kinase complex"/>
    <property type="evidence" value="ECO:0007669"/>
    <property type="project" value="TreeGrafter"/>
</dbReference>
<keyword evidence="8" id="KW-1185">Reference proteome</keyword>
<dbReference type="PROSITE" id="PS51265">
    <property type="entry name" value="ZF_DBF4"/>
    <property type="match status" value="1"/>
</dbReference>
<dbReference type="Proteomes" id="UP000001194">
    <property type="component" value="Unassembled WGS sequence"/>
</dbReference>
<dbReference type="Gene3D" id="3.40.50.10190">
    <property type="entry name" value="BRCT domain"/>
    <property type="match status" value="1"/>
</dbReference>
<dbReference type="OrthoDB" id="21380at2759"/>
<dbReference type="Pfam" id="PF08630">
    <property type="entry name" value="Dfp1_Him1_M"/>
    <property type="match status" value="1"/>
</dbReference>
<feature type="compositionally biased region" description="Basic and acidic residues" evidence="5">
    <location>
        <begin position="40"/>
        <end position="57"/>
    </location>
</feature>
<dbReference type="FunFam" id="6.10.250.3410:FF:000001">
    <property type="entry name" value="Protein DBF4 homolog A"/>
    <property type="match status" value="1"/>
</dbReference>
<dbReference type="Pfam" id="PF22437">
    <property type="entry name" value="DBF4_BRCT"/>
    <property type="match status" value="1"/>
</dbReference>
<dbReference type="Gene3D" id="6.10.250.3410">
    <property type="entry name" value="DBF zinc finger"/>
    <property type="match status" value="1"/>
</dbReference>
<accession>B0D0B2</accession>
<feature type="region of interest" description="Disordered" evidence="5">
    <location>
        <begin position="448"/>
        <end position="472"/>
    </location>
</feature>
<dbReference type="InterPro" id="IPR051590">
    <property type="entry name" value="Replication_Regulatory_Kinase"/>
</dbReference>
<dbReference type="AlphaFoldDB" id="B0D0B2"/>
<dbReference type="PANTHER" id="PTHR15375:SF26">
    <property type="entry name" value="PROTEIN CHIFFON"/>
    <property type="match status" value="1"/>
</dbReference>
<dbReference type="PANTHER" id="PTHR15375">
    <property type="entry name" value="ACTIVATOR OF S-PHASE KINASE-RELATED"/>
    <property type="match status" value="1"/>
</dbReference>
<dbReference type="EMBL" id="DS547095">
    <property type="protein sequence ID" value="EDR11423.1"/>
    <property type="molecule type" value="Genomic_DNA"/>
</dbReference>
<proteinExistence type="predicted"/>
<dbReference type="GO" id="GO:0043539">
    <property type="term" value="F:protein serine/threonine kinase activator activity"/>
    <property type="evidence" value="ECO:0007669"/>
    <property type="project" value="TreeGrafter"/>
</dbReference>
<keyword evidence="1" id="KW-0479">Metal-binding</keyword>
<dbReference type="RefSeq" id="XP_001877320.1">
    <property type="nucleotide sequence ID" value="XM_001877285.1"/>
</dbReference>
<feature type="domain" description="DBF4-type" evidence="6">
    <location>
        <begin position="490"/>
        <end position="539"/>
    </location>
</feature>
<dbReference type="GO" id="GO:0008270">
    <property type="term" value="F:zinc ion binding"/>
    <property type="evidence" value="ECO:0007669"/>
    <property type="project" value="UniProtKB-KW"/>
</dbReference>